<dbReference type="EMBL" id="JAWHQM010000023">
    <property type="protein sequence ID" value="KAK5632193.1"/>
    <property type="molecule type" value="Genomic_DNA"/>
</dbReference>
<gene>
    <name evidence="2" type="ORF">RRF57_007906</name>
</gene>
<feature type="compositionally biased region" description="Polar residues" evidence="1">
    <location>
        <begin position="84"/>
        <end position="96"/>
    </location>
</feature>
<dbReference type="AlphaFoldDB" id="A0AAN7USQ6"/>
<accession>A0AAN7USQ6</accession>
<protein>
    <submittedName>
        <fullName evidence="2">Uncharacterized protein</fullName>
    </submittedName>
</protein>
<evidence type="ECO:0000313" key="2">
    <source>
        <dbReference type="EMBL" id="KAK5632193.1"/>
    </source>
</evidence>
<evidence type="ECO:0000256" key="1">
    <source>
        <dbReference type="SAM" id="MobiDB-lite"/>
    </source>
</evidence>
<comment type="caution">
    <text evidence="2">The sequence shown here is derived from an EMBL/GenBank/DDBJ whole genome shotgun (WGS) entry which is preliminary data.</text>
</comment>
<sequence>MPVLVLRLCRSPPRPPTRPPNSHSQSTPYSFSIVMWLDATPISGTPRQPHINQARNLPIFLGTQRFGSLAVRPFKSFLPRRRSNSSPKNTRASEISTDFRNKFTR</sequence>
<keyword evidence="3" id="KW-1185">Reference proteome</keyword>
<proteinExistence type="predicted"/>
<dbReference type="Proteomes" id="UP001305414">
    <property type="component" value="Unassembled WGS sequence"/>
</dbReference>
<name>A0AAN7USQ6_9PEZI</name>
<reference evidence="2 3" key="1">
    <citation type="submission" date="2023-10" db="EMBL/GenBank/DDBJ databases">
        <title>Draft genome sequence of Xylaria bambusicola isolate GMP-LS, the root and basal stem rot pathogen of sugarcane in Indonesia.</title>
        <authorList>
            <person name="Selvaraj P."/>
            <person name="Muralishankar V."/>
            <person name="Muruganantham S."/>
            <person name="Sp S."/>
            <person name="Haryani S."/>
            <person name="Lau K.J.X."/>
            <person name="Naqvi N.I."/>
        </authorList>
    </citation>
    <scope>NUCLEOTIDE SEQUENCE [LARGE SCALE GENOMIC DNA]</scope>
    <source>
        <strain evidence="2">GMP-LS</strain>
    </source>
</reference>
<feature type="region of interest" description="Disordered" evidence="1">
    <location>
        <begin position="77"/>
        <end position="105"/>
    </location>
</feature>
<evidence type="ECO:0000313" key="3">
    <source>
        <dbReference type="Proteomes" id="UP001305414"/>
    </source>
</evidence>
<organism evidence="2 3">
    <name type="scientific">Xylaria bambusicola</name>
    <dbReference type="NCBI Taxonomy" id="326684"/>
    <lineage>
        <taxon>Eukaryota</taxon>
        <taxon>Fungi</taxon>
        <taxon>Dikarya</taxon>
        <taxon>Ascomycota</taxon>
        <taxon>Pezizomycotina</taxon>
        <taxon>Sordariomycetes</taxon>
        <taxon>Xylariomycetidae</taxon>
        <taxon>Xylariales</taxon>
        <taxon>Xylariaceae</taxon>
        <taxon>Xylaria</taxon>
    </lineage>
</organism>